<gene>
    <name evidence="2" type="ORF">E5170_02895</name>
</gene>
<dbReference type="AlphaFoldDB" id="A0AAQ2I309"/>
<comment type="caution">
    <text evidence="2">The sequence shown here is derived from an EMBL/GenBank/DDBJ whole genome shotgun (WGS) entry which is preliminary data.</text>
</comment>
<sequence length="102" mass="10989">MRYRRGEKFIKNFGFSSIPVGASLLAKAVCQAPLTSNDRPFSRAGSLPQGYLGGAQETKNGPKAVLLFSDNTQPPRYASRTFGSVSSASPVPCMTTRPFSRT</sequence>
<evidence type="ECO:0000256" key="1">
    <source>
        <dbReference type="SAM" id="MobiDB-lite"/>
    </source>
</evidence>
<evidence type="ECO:0000313" key="2">
    <source>
        <dbReference type="EMBL" id="THF36411.1"/>
    </source>
</evidence>
<feature type="region of interest" description="Disordered" evidence="1">
    <location>
        <begin position="78"/>
        <end position="102"/>
    </location>
</feature>
<feature type="region of interest" description="Disordered" evidence="1">
    <location>
        <begin position="39"/>
        <end position="58"/>
    </location>
</feature>
<dbReference type="EMBL" id="SSBS01000001">
    <property type="protein sequence ID" value="THF36411.1"/>
    <property type="molecule type" value="Genomic_DNA"/>
</dbReference>
<dbReference type="Proteomes" id="UP000310574">
    <property type="component" value="Unassembled WGS sequence"/>
</dbReference>
<name>A0AAQ2I309_9PSED</name>
<organism evidence="2 3">
    <name type="scientific">Pseudomonas atacamensis</name>
    <dbReference type="NCBI Taxonomy" id="2565368"/>
    <lineage>
        <taxon>Bacteria</taxon>
        <taxon>Pseudomonadati</taxon>
        <taxon>Pseudomonadota</taxon>
        <taxon>Gammaproteobacteria</taxon>
        <taxon>Pseudomonadales</taxon>
        <taxon>Pseudomonadaceae</taxon>
        <taxon>Pseudomonas</taxon>
    </lineage>
</organism>
<proteinExistence type="predicted"/>
<accession>A0AAQ2I309</accession>
<reference evidence="2 3" key="1">
    <citation type="submission" date="2019-04" db="EMBL/GenBank/DDBJ databases">
        <title>Draft genome sequence of Pseudomonas sp. M7D1 isolated from rhizosphere of plant the flowery desert.</title>
        <authorList>
            <person name="Poblete-Morales M."/>
            <person name="Plaza N."/>
            <person name="Corsini G."/>
            <person name="Silva E."/>
        </authorList>
    </citation>
    <scope>NUCLEOTIDE SEQUENCE [LARGE SCALE GENOMIC DNA]</scope>
    <source>
        <strain evidence="2 3">M7D1</strain>
    </source>
</reference>
<protein>
    <submittedName>
        <fullName evidence="2">Uncharacterized protein</fullName>
    </submittedName>
</protein>
<evidence type="ECO:0000313" key="3">
    <source>
        <dbReference type="Proteomes" id="UP000310574"/>
    </source>
</evidence>